<proteinExistence type="predicted"/>
<feature type="compositionally biased region" description="Basic and acidic residues" evidence="1">
    <location>
        <begin position="259"/>
        <end position="270"/>
    </location>
</feature>
<feature type="region of interest" description="Disordered" evidence="1">
    <location>
        <begin position="230"/>
        <end position="270"/>
    </location>
</feature>
<comment type="caution">
    <text evidence="3">The sequence shown here is derived from an EMBL/GenBank/DDBJ whole genome shotgun (WGS) entry which is preliminary data.</text>
</comment>
<feature type="region of interest" description="Disordered" evidence="1">
    <location>
        <begin position="404"/>
        <end position="449"/>
    </location>
</feature>
<feature type="compositionally biased region" description="Low complexity" evidence="1">
    <location>
        <begin position="342"/>
        <end position="356"/>
    </location>
</feature>
<dbReference type="OrthoDB" id="5342507at2759"/>
<sequence>MSRGPVLKTTQTLLRSLQLTGAVVILAIYSYTLGALANRGLSTPTFVRAVEGIAGITVAYAIACLIANRFFAGRTFPSFINMILDVAFASAFIYVAVANRGGAGSCSGEVDTAFGKGDAADKVSDDDHGGFMALPKYGDACRLLAACLAVSILMIFMFIGSIATSLYLGRNHHREKRQTLSMSQEPLKDSASTSYPGSYPDDPFAPAVPDKKKGWLRSLFSRNHRHAATLVAPENVLPQHTQPQHLNGRPSFEQQQHYDGPRPPEQRFGAESDLGLANAGTTGSNNSTSRLHRFGTQGYQRVPAPPAPEPGLARYDSYPAQAVSPIDDGPAPFSNSFRQRQEQQQQHPHQQRPSPSYSDVGFRPSPTHQGHPAGPRSTATPSLTLLPVLTTPSASLPASTIYFPMGPYENLRPVSRDPRSARSQPQLQARPQGYEAPPANRYSDGVYNA</sequence>
<evidence type="ECO:0000313" key="3">
    <source>
        <dbReference type="EMBL" id="CAI4210254.1"/>
    </source>
</evidence>
<reference evidence="3" key="1">
    <citation type="submission" date="2022-11" db="EMBL/GenBank/DDBJ databases">
        <authorList>
            <person name="Scott C."/>
            <person name="Bruce N."/>
        </authorList>
    </citation>
    <scope>NUCLEOTIDE SEQUENCE</scope>
</reference>
<gene>
    <name evidence="3" type="ORF">PPNO1_LOCUS61</name>
</gene>
<feature type="transmembrane region" description="Helical" evidence="2">
    <location>
        <begin position="143"/>
        <end position="168"/>
    </location>
</feature>
<feature type="compositionally biased region" description="Polar residues" evidence="1">
    <location>
        <begin position="179"/>
        <end position="196"/>
    </location>
</feature>
<feature type="region of interest" description="Disordered" evidence="1">
    <location>
        <begin position="321"/>
        <end position="381"/>
    </location>
</feature>
<feature type="region of interest" description="Disordered" evidence="1">
    <location>
        <begin position="177"/>
        <end position="206"/>
    </location>
</feature>
<organism evidence="3 4">
    <name type="scientific">Parascedosporium putredinis</name>
    <dbReference type="NCBI Taxonomy" id="1442378"/>
    <lineage>
        <taxon>Eukaryota</taxon>
        <taxon>Fungi</taxon>
        <taxon>Dikarya</taxon>
        <taxon>Ascomycota</taxon>
        <taxon>Pezizomycotina</taxon>
        <taxon>Sordariomycetes</taxon>
        <taxon>Hypocreomycetidae</taxon>
        <taxon>Microascales</taxon>
        <taxon>Microascaceae</taxon>
        <taxon>Parascedosporium</taxon>
    </lineage>
</organism>
<feature type="transmembrane region" description="Helical" evidence="2">
    <location>
        <begin position="12"/>
        <end position="32"/>
    </location>
</feature>
<protein>
    <recommendedName>
        <fullName evidence="5">MARVEL domain-containing protein</fullName>
    </recommendedName>
</protein>
<accession>A0A9P1GUH8</accession>
<feature type="transmembrane region" description="Helical" evidence="2">
    <location>
        <begin position="52"/>
        <end position="72"/>
    </location>
</feature>
<dbReference type="Proteomes" id="UP000838763">
    <property type="component" value="Unassembled WGS sequence"/>
</dbReference>
<evidence type="ECO:0008006" key="5">
    <source>
        <dbReference type="Google" id="ProtNLM"/>
    </source>
</evidence>
<evidence type="ECO:0000256" key="2">
    <source>
        <dbReference type="SAM" id="Phobius"/>
    </source>
</evidence>
<keyword evidence="2" id="KW-1133">Transmembrane helix</keyword>
<keyword evidence="4" id="KW-1185">Reference proteome</keyword>
<dbReference type="EMBL" id="CALLCH030000001">
    <property type="protein sequence ID" value="CAI4210254.1"/>
    <property type="molecule type" value="Genomic_DNA"/>
</dbReference>
<evidence type="ECO:0000256" key="1">
    <source>
        <dbReference type="SAM" id="MobiDB-lite"/>
    </source>
</evidence>
<feature type="transmembrane region" description="Helical" evidence="2">
    <location>
        <begin position="79"/>
        <end position="97"/>
    </location>
</feature>
<keyword evidence="2" id="KW-0472">Membrane</keyword>
<keyword evidence="2" id="KW-0812">Transmembrane</keyword>
<name>A0A9P1GUH8_9PEZI</name>
<evidence type="ECO:0000313" key="4">
    <source>
        <dbReference type="Proteomes" id="UP000838763"/>
    </source>
</evidence>
<dbReference type="AlphaFoldDB" id="A0A9P1GUH8"/>